<dbReference type="PANTHER" id="PTHR24252:SF7">
    <property type="entry name" value="HYALIN"/>
    <property type="match status" value="1"/>
</dbReference>
<dbReference type="Pfam" id="PF00089">
    <property type="entry name" value="Trypsin"/>
    <property type="match status" value="1"/>
</dbReference>
<evidence type="ECO:0000256" key="1">
    <source>
        <dbReference type="ARBA" id="ARBA00022670"/>
    </source>
</evidence>
<dbReference type="FunFam" id="2.40.10.10:FF:000073">
    <property type="entry name" value="Trypsin alpha"/>
    <property type="match status" value="1"/>
</dbReference>
<organism evidence="7">
    <name type="scientific">Timema douglasi</name>
    <name type="common">Walking stick</name>
    <dbReference type="NCBI Taxonomy" id="61478"/>
    <lineage>
        <taxon>Eukaryota</taxon>
        <taxon>Metazoa</taxon>
        <taxon>Ecdysozoa</taxon>
        <taxon>Arthropoda</taxon>
        <taxon>Hexapoda</taxon>
        <taxon>Insecta</taxon>
        <taxon>Pterygota</taxon>
        <taxon>Neoptera</taxon>
        <taxon>Polyneoptera</taxon>
        <taxon>Phasmatodea</taxon>
        <taxon>Timematodea</taxon>
        <taxon>Timematoidea</taxon>
        <taxon>Timematidae</taxon>
        <taxon>Timema</taxon>
    </lineage>
</organism>
<dbReference type="InterPro" id="IPR009003">
    <property type="entry name" value="Peptidase_S1_PA"/>
</dbReference>
<dbReference type="InterPro" id="IPR043504">
    <property type="entry name" value="Peptidase_S1_PA_chymotrypsin"/>
</dbReference>
<dbReference type="InterPro" id="IPR001314">
    <property type="entry name" value="Peptidase_S1A"/>
</dbReference>
<dbReference type="Gene3D" id="2.40.10.10">
    <property type="entry name" value="Trypsin-like serine proteases"/>
    <property type="match status" value="2"/>
</dbReference>
<proteinExistence type="predicted"/>
<dbReference type="PRINTS" id="PR00722">
    <property type="entry name" value="CHYMOTRYPSIN"/>
</dbReference>
<feature type="chain" id="PRO_5030688710" description="Peptidase S1 domain-containing protein" evidence="5">
    <location>
        <begin position="22"/>
        <end position="183"/>
    </location>
</feature>
<dbReference type="PANTHER" id="PTHR24252">
    <property type="entry name" value="ACROSIN-RELATED"/>
    <property type="match status" value="1"/>
</dbReference>
<feature type="domain" description="Peptidase S1" evidence="6">
    <location>
        <begin position="25"/>
        <end position="183"/>
    </location>
</feature>
<dbReference type="SUPFAM" id="SSF50494">
    <property type="entry name" value="Trypsin-like serine proteases"/>
    <property type="match status" value="1"/>
</dbReference>
<reference evidence="7" key="1">
    <citation type="submission" date="2020-11" db="EMBL/GenBank/DDBJ databases">
        <authorList>
            <person name="Tran Van P."/>
        </authorList>
    </citation>
    <scope>NUCLEOTIDE SEQUENCE</scope>
</reference>
<dbReference type="CDD" id="cd00190">
    <property type="entry name" value="Tryp_SPc"/>
    <property type="match status" value="1"/>
</dbReference>
<dbReference type="GO" id="GO:0004252">
    <property type="term" value="F:serine-type endopeptidase activity"/>
    <property type="evidence" value="ECO:0007669"/>
    <property type="project" value="InterPro"/>
</dbReference>
<feature type="signal peptide" evidence="5">
    <location>
        <begin position="1"/>
        <end position="21"/>
    </location>
</feature>
<evidence type="ECO:0000256" key="3">
    <source>
        <dbReference type="ARBA" id="ARBA00022825"/>
    </source>
</evidence>
<accession>A0A7R8ZH33</accession>
<evidence type="ECO:0000256" key="5">
    <source>
        <dbReference type="SAM" id="SignalP"/>
    </source>
</evidence>
<dbReference type="PROSITE" id="PS50240">
    <property type="entry name" value="TRYPSIN_DOM"/>
    <property type="match status" value="1"/>
</dbReference>
<protein>
    <recommendedName>
        <fullName evidence="6">Peptidase S1 domain-containing protein</fullName>
    </recommendedName>
</protein>
<name>A0A7R8ZH33_TIMDO</name>
<evidence type="ECO:0000256" key="2">
    <source>
        <dbReference type="ARBA" id="ARBA00022801"/>
    </source>
</evidence>
<keyword evidence="4" id="KW-1015">Disulfide bond</keyword>
<evidence type="ECO:0000256" key="4">
    <source>
        <dbReference type="ARBA" id="ARBA00023157"/>
    </source>
</evidence>
<dbReference type="EMBL" id="OA579022">
    <property type="protein sequence ID" value="CAD7206115.1"/>
    <property type="molecule type" value="Genomic_DNA"/>
</dbReference>
<dbReference type="AlphaFoldDB" id="A0A7R8ZH33"/>
<dbReference type="InterPro" id="IPR018114">
    <property type="entry name" value="TRYPSIN_HIS"/>
</dbReference>
<keyword evidence="5" id="KW-0732">Signal</keyword>
<dbReference type="GO" id="GO:0006508">
    <property type="term" value="P:proteolysis"/>
    <property type="evidence" value="ECO:0007669"/>
    <property type="project" value="UniProtKB-KW"/>
</dbReference>
<dbReference type="PROSITE" id="PS00134">
    <property type="entry name" value="TRYPSIN_HIS"/>
    <property type="match status" value="1"/>
</dbReference>
<gene>
    <name evidence="7" type="ORF">TDIB3V08_LOCUS12264</name>
</gene>
<sequence length="183" mass="20189">MAVTWTILGAVIIMVVACATAAPHIIGGRNANEGEFPYQISLQRKNYFGGGSYHWCGGSLIDHQHVLTAAHCVTGVPLEEYLVIPGLLNITYGNTSPNYSVAEIFIHEYFSSDELYNDIAVLKLNKSIQYDQDIQPISLRHDRVKTGTECTVTGWGLVSDVRWAHARLRVALSVGRECRGVDL</sequence>
<keyword evidence="2" id="KW-0378">Hydrolase</keyword>
<dbReference type="SMART" id="SM00020">
    <property type="entry name" value="Tryp_SPc"/>
    <property type="match status" value="1"/>
</dbReference>
<keyword evidence="1" id="KW-0645">Protease</keyword>
<evidence type="ECO:0000259" key="6">
    <source>
        <dbReference type="PROSITE" id="PS50240"/>
    </source>
</evidence>
<keyword evidence="3" id="KW-0720">Serine protease</keyword>
<evidence type="ECO:0000313" key="7">
    <source>
        <dbReference type="EMBL" id="CAD7206115.1"/>
    </source>
</evidence>
<dbReference type="InterPro" id="IPR001254">
    <property type="entry name" value="Trypsin_dom"/>
</dbReference>